<keyword evidence="2" id="KW-1185">Reference proteome</keyword>
<evidence type="ECO:0008006" key="3">
    <source>
        <dbReference type="Google" id="ProtNLM"/>
    </source>
</evidence>
<organism evidence="1 2">
    <name type="scientific">Cecembia lonarensis (strain CCUG 58316 / KCTC 22772 / LW9)</name>
    <dbReference type="NCBI Taxonomy" id="1225176"/>
    <lineage>
        <taxon>Bacteria</taxon>
        <taxon>Pseudomonadati</taxon>
        <taxon>Bacteroidota</taxon>
        <taxon>Cytophagia</taxon>
        <taxon>Cytophagales</taxon>
        <taxon>Cyclobacteriaceae</taxon>
        <taxon>Cecembia</taxon>
    </lineage>
</organism>
<dbReference type="Proteomes" id="UP000004478">
    <property type="component" value="Unassembled WGS sequence"/>
</dbReference>
<comment type="caution">
    <text evidence="1">The sequence shown here is derived from an EMBL/GenBank/DDBJ whole genome shotgun (WGS) entry which is preliminary data.</text>
</comment>
<accession>K1LIW4</accession>
<dbReference type="RefSeq" id="WP_009184260.1">
    <property type="nucleotide sequence ID" value="NZ_AMGM01000012.1"/>
</dbReference>
<dbReference type="PROSITE" id="PS51257">
    <property type="entry name" value="PROKAR_LIPOPROTEIN"/>
    <property type="match status" value="1"/>
</dbReference>
<evidence type="ECO:0000313" key="1">
    <source>
        <dbReference type="EMBL" id="EKB50213.1"/>
    </source>
</evidence>
<reference evidence="1 2" key="1">
    <citation type="journal article" date="2012" name="J. Bacteriol.">
        <title>Draft Genome Sequence of Cecembia lonarensis Strain LW9T, Isolated from Lonar Lake, a Haloalkaline Lake in India.</title>
        <authorList>
            <person name="Shivaji S."/>
            <person name="Ara S."/>
            <person name="Singh A."/>
            <person name="Pinnaka A.K."/>
        </authorList>
    </citation>
    <scope>NUCLEOTIDE SEQUENCE [LARGE SCALE GENOMIC DNA]</scope>
    <source>
        <strain evidence="1 2">LW9</strain>
    </source>
</reference>
<dbReference type="EMBL" id="AMGM01000012">
    <property type="protein sequence ID" value="EKB50213.1"/>
    <property type="molecule type" value="Genomic_DNA"/>
</dbReference>
<evidence type="ECO:0000313" key="2">
    <source>
        <dbReference type="Proteomes" id="UP000004478"/>
    </source>
</evidence>
<sequence>MKAFRLFVLGISFLAFGLFFSCSKSEEKASLATGSNEWELVILDSIQVDYLADVREGTFNNGIGLIKDISSSTLVKFDTTGRILLKKEFPQEGPGSVMWLQTLVEHNGEYFGLTSFKDIYHFDKELNIKETLKMPFLGEARGGAYNRKNITVWNEKLLLWYPGRDGVSPYIDYFHRDYPLLELFDLKTRNSIPVVRTPSTSKFSGEDFHVSPSISFAIANDSLYLVFSNEPLIHVYSMEDSIAWTRSFDIGASDFKLMPGQKTPVTYQEMIRMYEASVYGIFTDAKNIILTYHGGIDEETFTINELKERENFYRYPEFLKNYLKIYNHELGWSNPIMIPAKIKLILNIESVEKPFYALRDDDFIGEEHDFLTFYKLQLRRK</sequence>
<dbReference type="OrthoDB" id="815611at2"/>
<gene>
    <name evidence="1" type="ORF">B879_01219</name>
</gene>
<protein>
    <recommendedName>
        <fullName evidence="3">DUF4221 domain-containing protein</fullName>
    </recommendedName>
</protein>
<name>K1LIW4_CECL9</name>
<proteinExistence type="predicted"/>
<dbReference type="AlphaFoldDB" id="K1LIW4"/>